<evidence type="ECO:0000256" key="6">
    <source>
        <dbReference type="SAM" id="Phobius"/>
    </source>
</evidence>
<dbReference type="GO" id="GO:0015095">
    <property type="term" value="F:magnesium ion transmembrane transporter activity"/>
    <property type="evidence" value="ECO:0007669"/>
    <property type="project" value="InterPro"/>
</dbReference>
<keyword evidence="2 6" id="KW-0812">Transmembrane</keyword>
<dbReference type="Proteomes" id="UP000241890">
    <property type="component" value="Unassembled WGS sequence"/>
</dbReference>
<dbReference type="InParanoid" id="A0A2R5GHK3"/>
<comment type="caution">
    <text evidence="8">The sequence shown here is derived from an EMBL/GenBank/DDBJ whole genome shotgun (WGS) entry which is preliminary data.</text>
</comment>
<keyword evidence="9" id="KW-1185">Reference proteome</keyword>
<dbReference type="InterPro" id="IPR037185">
    <property type="entry name" value="EmrE-like"/>
</dbReference>
<dbReference type="OrthoDB" id="165382at2759"/>
<dbReference type="InterPro" id="IPR008521">
    <property type="entry name" value="Mg_trans_NIPA"/>
</dbReference>
<evidence type="ECO:0000256" key="7">
    <source>
        <dbReference type="SAM" id="SignalP"/>
    </source>
</evidence>
<sequence>MVAAWVIGVLLAIGAALAAAIGDNLVKRACLDRAQELKRRDAGNRRELQHLGATEPGNGQDHDESQANLLGTDEEDAEDVKALWQRPTWILGIFCMVVLNAGMTVASFAFVDASMTIPFGGLHICFNIPLARYINGERFSLRAIMFNGIILAGVMVVLLFGNHGSRTFTAEELVEIAAAPGFIVASCVMIGITQTFAKAMSECIKDGAWIMPITYVCILLTIGSALFQVIFLNKCLDRYPAFFVVPLVNSTIIIVGSVYAAIYFQEVNRWTLESRICVPIGIFLTGVGIFLLSFAESEKELEQAFSSDDDEDEENVNDHHGRHGDVEHGHDGQRHEQLDETSSLMRPLTGNANRGGYDSLE</sequence>
<feature type="transmembrane region" description="Helical" evidence="6">
    <location>
        <begin position="89"/>
        <end position="111"/>
    </location>
</feature>
<gene>
    <name evidence="8" type="ORF">FCC1311_062852</name>
</gene>
<feature type="transmembrane region" description="Helical" evidence="6">
    <location>
        <begin position="276"/>
        <end position="295"/>
    </location>
</feature>
<keyword evidence="3 6" id="KW-1133">Transmembrane helix</keyword>
<feature type="transmembrane region" description="Helical" evidence="6">
    <location>
        <begin position="173"/>
        <end position="197"/>
    </location>
</feature>
<keyword evidence="4 6" id="KW-0472">Membrane</keyword>
<name>A0A2R5GHK3_9STRA</name>
<accession>A0A2R5GHK3</accession>
<feature type="compositionally biased region" description="Basic and acidic residues" evidence="5">
    <location>
        <begin position="316"/>
        <end position="338"/>
    </location>
</feature>
<comment type="subcellular location">
    <subcellularLocation>
        <location evidence="1">Membrane</location>
        <topology evidence="1">Multi-pass membrane protein</topology>
    </subcellularLocation>
</comment>
<evidence type="ECO:0000256" key="5">
    <source>
        <dbReference type="SAM" id="MobiDB-lite"/>
    </source>
</evidence>
<dbReference type="PANTHER" id="PTHR12570:SF9">
    <property type="entry name" value="MAGNESIUM TRANSPORTER NIPA8-RELATED"/>
    <property type="match status" value="1"/>
</dbReference>
<feature type="transmembrane region" description="Helical" evidence="6">
    <location>
        <begin position="209"/>
        <end position="231"/>
    </location>
</feature>
<evidence type="ECO:0000256" key="3">
    <source>
        <dbReference type="ARBA" id="ARBA00022989"/>
    </source>
</evidence>
<protein>
    <submittedName>
        <fullName evidence="8">Magnesium transporter NIPA2</fullName>
    </submittedName>
</protein>
<dbReference type="PANTHER" id="PTHR12570">
    <property type="match status" value="1"/>
</dbReference>
<keyword evidence="7" id="KW-0732">Signal</keyword>
<feature type="region of interest" description="Disordered" evidence="5">
    <location>
        <begin position="303"/>
        <end position="361"/>
    </location>
</feature>
<reference evidence="8 9" key="1">
    <citation type="submission" date="2017-12" db="EMBL/GenBank/DDBJ databases">
        <title>Sequencing, de novo assembly and annotation of complete genome of a new Thraustochytrid species, strain FCC1311.</title>
        <authorList>
            <person name="Sedici K."/>
            <person name="Godart F."/>
            <person name="Aiese Cigliano R."/>
            <person name="Sanseverino W."/>
            <person name="Barakat M."/>
            <person name="Ortet P."/>
            <person name="Marechal E."/>
            <person name="Cagnac O."/>
            <person name="Amato A."/>
        </authorList>
    </citation>
    <scope>NUCLEOTIDE SEQUENCE [LARGE SCALE GENOMIC DNA]</scope>
</reference>
<feature type="transmembrane region" description="Helical" evidence="6">
    <location>
        <begin position="139"/>
        <end position="161"/>
    </location>
</feature>
<feature type="signal peptide" evidence="7">
    <location>
        <begin position="1"/>
        <end position="18"/>
    </location>
</feature>
<evidence type="ECO:0000256" key="1">
    <source>
        <dbReference type="ARBA" id="ARBA00004141"/>
    </source>
</evidence>
<feature type="chain" id="PRO_5015306066" evidence="7">
    <location>
        <begin position="19"/>
        <end position="361"/>
    </location>
</feature>
<dbReference type="AlphaFoldDB" id="A0A2R5GHK3"/>
<dbReference type="EMBL" id="BEYU01000070">
    <property type="protein sequence ID" value="GBG30065.1"/>
    <property type="molecule type" value="Genomic_DNA"/>
</dbReference>
<proteinExistence type="predicted"/>
<dbReference type="Pfam" id="PF05653">
    <property type="entry name" value="Mg_trans_NIPA"/>
    <property type="match status" value="1"/>
</dbReference>
<feature type="transmembrane region" description="Helical" evidence="6">
    <location>
        <begin position="243"/>
        <end position="264"/>
    </location>
</feature>
<evidence type="ECO:0000313" key="8">
    <source>
        <dbReference type="EMBL" id="GBG30065.1"/>
    </source>
</evidence>
<evidence type="ECO:0000313" key="9">
    <source>
        <dbReference type="Proteomes" id="UP000241890"/>
    </source>
</evidence>
<evidence type="ECO:0000256" key="4">
    <source>
        <dbReference type="ARBA" id="ARBA00023136"/>
    </source>
</evidence>
<evidence type="ECO:0000256" key="2">
    <source>
        <dbReference type="ARBA" id="ARBA00022692"/>
    </source>
</evidence>
<dbReference type="SUPFAM" id="SSF103481">
    <property type="entry name" value="Multidrug resistance efflux transporter EmrE"/>
    <property type="match status" value="1"/>
</dbReference>
<dbReference type="GO" id="GO:0016020">
    <property type="term" value="C:membrane"/>
    <property type="evidence" value="ECO:0007669"/>
    <property type="project" value="UniProtKB-SubCell"/>
</dbReference>
<organism evidence="8 9">
    <name type="scientific">Hondaea fermentalgiana</name>
    <dbReference type="NCBI Taxonomy" id="2315210"/>
    <lineage>
        <taxon>Eukaryota</taxon>
        <taxon>Sar</taxon>
        <taxon>Stramenopiles</taxon>
        <taxon>Bigyra</taxon>
        <taxon>Labyrinthulomycetes</taxon>
        <taxon>Thraustochytrida</taxon>
        <taxon>Thraustochytriidae</taxon>
        <taxon>Hondaea</taxon>
    </lineage>
</organism>